<evidence type="ECO:0000256" key="7">
    <source>
        <dbReference type="ARBA" id="ARBA00022801"/>
    </source>
</evidence>
<evidence type="ECO:0000256" key="2">
    <source>
        <dbReference type="ARBA" id="ARBA00006994"/>
    </source>
</evidence>
<dbReference type="GO" id="GO:0006397">
    <property type="term" value="P:mRNA processing"/>
    <property type="evidence" value="ECO:0007669"/>
    <property type="project" value="UniProtKB-UniRule"/>
</dbReference>
<dbReference type="Proteomes" id="UP000549394">
    <property type="component" value="Unassembled WGS sequence"/>
</dbReference>
<evidence type="ECO:0000256" key="8">
    <source>
        <dbReference type="ARBA" id="ARBA00022833"/>
    </source>
</evidence>
<keyword evidence="10" id="KW-0539">Nucleus</keyword>
<comment type="subcellular location">
    <subcellularLocation>
        <location evidence="1">Nucleus</location>
    </subcellularLocation>
</comment>
<keyword evidence="6" id="KW-0863">Zinc-finger</keyword>
<evidence type="ECO:0000313" key="16">
    <source>
        <dbReference type="Proteomes" id="UP000549394"/>
    </source>
</evidence>
<dbReference type="GO" id="GO:0004534">
    <property type="term" value="F:5'-3' RNA exonuclease activity"/>
    <property type="evidence" value="ECO:0007669"/>
    <property type="project" value="UniProtKB-UniRule"/>
</dbReference>
<feature type="region of interest" description="Disordered" evidence="12">
    <location>
        <begin position="484"/>
        <end position="521"/>
    </location>
</feature>
<feature type="domain" description="Xrn1 N-terminal" evidence="13">
    <location>
        <begin position="1"/>
        <end position="255"/>
    </location>
</feature>
<evidence type="ECO:0000256" key="1">
    <source>
        <dbReference type="ARBA" id="ARBA00004123"/>
    </source>
</evidence>
<dbReference type="InterPro" id="IPR027073">
    <property type="entry name" value="5_3_exoribonuclease"/>
</dbReference>
<dbReference type="PIRSF" id="PIRSF037239">
    <property type="entry name" value="Exonuclease_Xrn2"/>
    <property type="match status" value="1"/>
</dbReference>
<feature type="region of interest" description="Disordered" evidence="12">
    <location>
        <begin position="796"/>
        <end position="825"/>
    </location>
</feature>
<dbReference type="GO" id="GO:0003723">
    <property type="term" value="F:RNA binding"/>
    <property type="evidence" value="ECO:0007669"/>
    <property type="project" value="TreeGrafter"/>
</dbReference>
<comment type="function">
    <text evidence="11">Possesses 5'-&gt;3' exoribonuclease activity. May promote termination of transcription by RNA polymerase II.</text>
</comment>
<evidence type="ECO:0000256" key="11">
    <source>
        <dbReference type="PIRNR" id="PIRNR037239"/>
    </source>
</evidence>
<evidence type="ECO:0000259" key="13">
    <source>
        <dbReference type="Pfam" id="PF03159"/>
    </source>
</evidence>
<evidence type="ECO:0000256" key="9">
    <source>
        <dbReference type="ARBA" id="ARBA00022839"/>
    </source>
</evidence>
<proteinExistence type="inferred from homology"/>
<evidence type="ECO:0000256" key="5">
    <source>
        <dbReference type="ARBA" id="ARBA00022723"/>
    </source>
</evidence>
<dbReference type="EMBL" id="CAJFCJ010000014">
    <property type="protein sequence ID" value="CAD5121597.1"/>
    <property type="molecule type" value="Genomic_DNA"/>
</dbReference>
<dbReference type="PANTHER" id="PTHR12341">
    <property type="entry name" value="5'-&gt;3' EXORIBONUCLEASE"/>
    <property type="match status" value="1"/>
</dbReference>
<sequence length="893" mass="103010">MGVPAFFRWLSRKYPSIVVHCVEEKPRVIDGVEVPVDTTKPNPNDVEFDNLYLDMNGIIHPCCHPEDKPAPKNEDEMMIAIFEYIDRLFRILRPRKLLYMAIDGVAPRAKMNQQRSRRFRSAKESEDKCLEISRLKEELRTKGCDVPPDKPKSEHFDSNCITPGTPFMFRLAECLRYYIHNRLNNDPGWKGLKVILSDANAPGEGEHKIMDFIRRQRAQPNHDPNTHHCLCGADADLIMLGLATHEPYFTIIREEFKPNKPRPCEICNQIGHTMKECVGMKNDGEVVEAIPAAEQEFIFIRLNVLREYLEKELYIPNLPMKQDFERAIDDWVFMCFFVGNDFLPHLPSLEIREGAIDRLVKLYKKCVYKTGGYLTEDGIVNLERVQLVLKDLGEVEDEIFKTRREKDLEYKRRQADNRKRQRQWNKSSYPSFVPSGQFAPVPVGQTPAALVNPKQACADLRTQSMNFSSGSSNRDAAEKLKAMLDKSDNLTPPSSPPRAQKRKLKDEEAEEESEEEDNDEVKLWEDGWKDRYYESKFGVDSNDVNFRYKVSNAYALGLCWVMRYYYQGCPSWKWYFPYHYAPFASDFNFSTLTNEFEKSTEPFKPLEQLMAVFPAASKQFLPPTWQELMYIPESSIIDFYPSDFKIDLNGKKYAWQGVALLPFVDERRLKDALQSVYPDLTDEEQFRNTRGNDRLFVGKDCPAYSFLQGVYEGDEPVCKENLIDLETSLTSGMAGRVWGDKDSCLPSETLISPLPGCPGLKENLSICVFYTDSHYPEDFVFEARLLKNVRMPNPTLKPGDFERGQAYRPQLGFKPDSGYRHRGSYNTMPMQRLTRAAMHNQHGNYSRDYNHDRGGRGGSRGYNSRGNYNRGRGDGDYNRYGGSGGSDRGREYS</sequence>
<protein>
    <recommendedName>
        <fullName evidence="11">5'-3' exoribonuclease</fullName>
        <ecNumber evidence="11">3.1.13.-</ecNumber>
    </recommendedName>
</protein>
<keyword evidence="16" id="KW-1185">Reference proteome</keyword>
<dbReference type="PANTHER" id="PTHR12341:SF41">
    <property type="entry name" value="5'-3' EXORIBONUCLEASE 2"/>
    <property type="match status" value="1"/>
</dbReference>
<feature type="domain" description="Xrn1 helical" evidence="14">
    <location>
        <begin position="322"/>
        <end position="801"/>
    </location>
</feature>
<feature type="compositionally biased region" description="Acidic residues" evidence="12">
    <location>
        <begin position="507"/>
        <end position="519"/>
    </location>
</feature>
<dbReference type="GO" id="GO:0005634">
    <property type="term" value="C:nucleus"/>
    <property type="evidence" value="ECO:0007669"/>
    <property type="project" value="UniProtKB-SubCell"/>
</dbReference>
<evidence type="ECO:0000256" key="10">
    <source>
        <dbReference type="ARBA" id="ARBA00023242"/>
    </source>
</evidence>
<dbReference type="AlphaFoldDB" id="A0A7I8VZ37"/>
<reference evidence="15 16" key="1">
    <citation type="submission" date="2020-08" db="EMBL/GenBank/DDBJ databases">
        <authorList>
            <person name="Hejnol A."/>
        </authorList>
    </citation>
    <scope>NUCLEOTIDE SEQUENCE [LARGE SCALE GENOMIC DNA]</scope>
</reference>
<name>A0A7I8VZ37_9ANNE</name>
<dbReference type="EC" id="3.1.13.-" evidence="11"/>
<dbReference type="GO" id="GO:0000956">
    <property type="term" value="P:nuclear-transcribed mRNA catabolic process"/>
    <property type="evidence" value="ECO:0007669"/>
    <property type="project" value="TreeGrafter"/>
</dbReference>
<keyword evidence="8" id="KW-0862">Zinc</keyword>
<dbReference type="Pfam" id="PF17846">
    <property type="entry name" value="XRN_M"/>
    <property type="match status" value="1"/>
</dbReference>
<evidence type="ECO:0000256" key="4">
    <source>
        <dbReference type="ARBA" id="ARBA00022722"/>
    </source>
</evidence>
<dbReference type="InterPro" id="IPR017151">
    <property type="entry name" value="Xrn2/3/4"/>
</dbReference>
<dbReference type="Pfam" id="PF03159">
    <property type="entry name" value="XRN_N"/>
    <property type="match status" value="1"/>
</dbReference>
<keyword evidence="4 11" id="KW-0540">Nuclease</keyword>
<keyword evidence="3 11" id="KW-0507">mRNA processing</keyword>
<evidence type="ECO:0000256" key="12">
    <source>
        <dbReference type="SAM" id="MobiDB-lite"/>
    </source>
</evidence>
<comment type="similarity">
    <text evidence="2 11">Belongs to the 5'-3' exonuclease family. XRN2/RAT1 subfamily.</text>
</comment>
<dbReference type="InterPro" id="IPR004859">
    <property type="entry name" value="Xrn1_N"/>
</dbReference>
<dbReference type="Gene3D" id="3.40.50.12390">
    <property type="match status" value="2"/>
</dbReference>
<dbReference type="FunFam" id="1.25.40.1050:FF:000002">
    <property type="entry name" value="5'-3' exoribonuclease"/>
    <property type="match status" value="1"/>
</dbReference>
<evidence type="ECO:0000256" key="3">
    <source>
        <dbReference type="ARBA" id="ARBA00022664"/>
    </source>
</evidence>
<dbReference type="FunFam" id="3.40.50.12390:FF:000003">
    <property type="entry name" value="5'-3' exoribonuclease"/>
    <property type="match status" value="1"/>
</dbReference>
<keyword evidence="7 11" id="KW-0378">Hydrolase</keyword>
<dbReference type="GO" id="GO:0008270">
    <property type="term" value="F:zinc ion binding"/>
    <property type="evidence" value="ECO:0007669"/>
    <property type="project" value="UniProtKB-KW"/>
</dbReference>
<gene>
    <name evidence="15" type="ORF">DGYR_LOCUS9528</name>
</gene>
<dbReference type="CDD" id="cd18673">
    <property type="entry name" value="PIN_XRN1-2-like"/>
    <property type="match status" value="1"/>
</dbReference>
<accession>A0A7I8VZ37</accession>
<dbReference type="Gene3D" id="1.25.40.1050">
    <property type="match status" value="1"/>
</dbReference>
<keyword evidence="9 11" id="KW-0269">Exonuclease</keyword>
<dbReference type="InterPro" id="IPR041412">
    <property type="entry name" value="Xrn1_helical"/>
</dbReference>
<evidence type="ECO:0000259" key="14">
    <source>
        <dbReference type="Pfam" id="PF17846"/>
    </source>
</evidence>
<comment type="caution">
    <text evidence="15">The sequence shown here is derived from an EMBL/GenBank/DDBJ whole genome shotgun (WGS) entry which is preliminary data.</text>
</comment>
<evidence type="ECO:0000256" key="6">
    <source>
        <dbReference type="ARBA" id="ARBA00022771"/>
    </source>
</evidence>
<feature type="region of interest" description="Disordered" evidence="12">
    <location>
        <begin position="843"/>
        <end position="893"/>
    </location>
</feature>
<feature type="compositionally biased region" description="Low complexity" evidence="12">
    <location>
        <begin position="861"/>
        <end position="870"/>
    </location>
</feature>
<feature type="region of interest" description="Disordered" evidence="12">
    <location>
        <begin position="411"/>
        <end position="431"/>
    </location>
</feature>
<organism evidence="15 16">
    <name type="scientific">Dimorphilus gyrociliatus</name>
    <dbReference type="NCBI Taxonomy" id="2664684"/>
    <lineage>
        <taxon>Eukaryota</taxon>
        <taxon>Metazoa</taxon>
        <taxon>Spiralia</taxon>
        <taxon>Lophotrochozoa</taxon>
        <taxon>Annelida</taxon>
        <taxon>Polychaeta</taxon>
        <taxon>Polychaeta incertae sedis</taxon>
        <taxon>Dinophilidae</taxon>
        <taxon>Dimorphilus</taxon>
    </lineage>
</organism>
<dbReference type="FunFam" id="3.40.50.12390:FF:000001">
    <property type="entry name" value="5'-3' exoribonuclease"/>
    <property type="match status" value="1"/>
</dbReference>
<keyword evidence="5" id="KW-0479">Metal-binding</keyword>
<dbReference type="OrthoDB" id="372487at2759"/>
<evidence type="ECO:0000313" key="15">
    <source>
        <dbReference type="EMBL" id="CAD5121597.1"/>
    </source>
</evidence>